<protein>
    <submittedName>
        <fullName evidence="2">Uncharacterized protein</fullName>
    </submittedName>
</protein>
<dbReference type="Proteomes" id="UP000051461">
    <property type="component" value="Unassembled WGS sequence"/>
</dbReference>
<accession>A0A0R1GGQ0</accession>
<keyword evidence="1" id="KW-1133">Transmembrane helix</keyword>
<feature type="transmembrane region" description="Helical" evidence="1">
    <location>
        <begin position="37"/>
        <end position="65"/>
    </location>
</feature>
<keyword evidence="3" id="KW-1185">Reference proteome</keyword>
<proteinExistence type="predicted"/>
<reference evidence="2 3" key="1">
    <citation type="journal article" date="2015" name="Genome Announc.">
        <title>Expanding the biotechnology potential of lactobacilli through comparative genomics of 213 strains and associated genera.</title>
        <authorList>
            <person name="Sun Z."/>
            <person name="Harris H.M."/>
            <person name="McCann A."/>
            <person name="Guo C."/>
            <person name="Argimon S."/>
            <person name="Zhang W."/>
            <person name="Yang X."/>
            <person name="Jeffery I.B."/>
            <person name="Cooney J.C."/>
            <person name="Kagawa T.F."/>
            <person name="Liu W."/>
            <person name="Song Y."/>
            <person name="Salvetti E."/>
            <person name="Wrobel A."/>
            <person name="Rasinkangas P."/>
            <person name="Parkhill J."/>
            <person name="Rea M.C."/>
            <person name="O'Sullivan O."/>
            <person name="Ritari J."/>
            <person name="Douillard F.P."/>
            <person name="Paul Ross R."/>
            <person name="Yang R."/>
            <person name="Briner A.E."/>
            <person name="Felis G.E."/>
            <person name="de Vos W.M."/>
            <person name="Barrangou R."/>
            <person name="Klaenhammer T.R."/>
            <person name="Caufield P.W."/>
            <person name="Cui Y."/>
            <person name="Zhang H."/>
            <person name="O'Toole P.W."/>
        </authorList>
    </citation>
    <scope>NUCLEOTIDE SEQUENCE [LARGE SCALE GENOMIC DNA]</scope>
    <source>
        <strain evidence="2 3">DSM 20003</strain>
    </source>
</reference>
<gene>
    <name evidence="2" type="ORF">FC07_GL001219</name>
</gene>
<keyword evidence="1" id="KW-0812">Transmembrane</keyword>
<name>A0A0R1GGQ0_9LACO</name>
<comment type="caution">
    <text evidence="2">The sequence shown here is derived from an EMBL/GenBank/DDBJ whole genome shotgun (WGS) entry which is preliminary data.</text>
</comment>
<evidence type="ECO:0000313" key="3">
    <source>
        <dbReference type="Proteomes" id="UP000051461"/>
    </source>
</evidence>
<dbReference type="EMBL" id="AZDA01000117">
    <property type="protein sequence ID" value="KRK33295.1"/>
    <property type="molecule type" value="Genomic_DNA"/>
</dbReference>
<organism evidence="2 3">
    <name type="scientific">Loigolactobacillus bifermentans DSM 20003</name>
    <dbReference type="NCBI Taxonomy" id="1423726"/>
    <lineage>
        <taxon>Bacteria</taxon>
        <taxon>Bacillati</taxon>
        <taxon>Bacillota</taxon>
        <taxon>Bacilli</taxon>
        <taxon>Lactobacillales</taxon>
        <taxon>Lactobacillaceae</taxon>
        <taxon>Loigolactobacillus</taxon>
    </lineage>
</organism>
<sequence length="70" mass="7574">MLGTAATVEAIGPLGSVSGSPLASLLTWLVPTWLITGIRWCLMLILIGTMVDLIILIIWLVVAVCQRWGR</sequence>
<dbReference type="AlphaFoldDB" id="A0A0R1GGQ0"/>
<evidence type="ECO:0000313" key="2">
    <source>
        <dbReference type="EMBL" id="KRK33295.1"/>
    </source>
</evidence>
<dbReference type="PATRIC" id="fig|1423726.3.peg.1266"/>
<keyword evidence="1" id="KW-0472">Membrane</keyword>
<evidence type="ECO:0000256" key="1">
    <source>
        <dbReference type="SAM" id="Phobius"/>
    </source>
</evidence>